<dbReference type="Gene3D" id="3.30.470.30">
    <property type="entry name" value="DNA ligase/mRNA capping enzyme"/>
    <property type="match status" value="1"/>
</dbReference>
<comment type="caution">
    <text evidence="3">The sequence shown here is derived from an EMBL/GenBank/DDBJ whole genome shotgun (WGS) entry which is preliminary data.</text>
</comment>
<sequence length="389" mass="46460">MRKLATIRQISKLEPIPKADRIEMALIDGWEAVVKKGEFKEGDFCVYFEIDSILPDLEVFEFMRPRKFRVKTARFMGQIAQGLAMPVDIMKLFVNAAVIGEYDNFDEWVEQKGLNFNVTKIIGVIKHDPDRAKAENRRNNRKDHKRNFIIEYMLSFALFRKFYFTFISKKRVRNFPWFIKKTDEERIQNIPRIFKHWDGKQAYVMEKLDGCSATYAIFKDNKWFNKLFKKVFYVCSRNLALHKENQTEWWEMARKYDIKNKLLKVGKNIAIQGEIIGPGIQKNKYKLDEIKLFVFNVIDIDENRKYTLEERLVFCDKYGFEFAFVDVYIDIEEDMNVKFMVEMSKGDSVYQNTDRIKNLQREGIVVRLLEDDRHSFKVVNPEFLLKHDE</sequence>
<dbReference type="AlphaFoldDB" id="A0A0F9SYI9"/>
<proteinExistence type="predicted"/>
<accession>A0A0F9SYI9</accession>
<dbReference type="Pfam" id="PF21189">
    <property type="entry name" value="PHA02142"/>
    <property type="match status" value="1"/>
</dbReference>
<name>A0A0F9SYI9_9ZZZZ</name>
<feature type="domain" description="RNA ligase" evidence="2">
    <location>
        <begin position="203"/>
        <end position="379"/>
    </location>
</feature>
<organism evidence="3">
    <name type="scientific">marine sediment metagenome</name>
    <dbReference type="NCBI Taxonomy" id="412755"/>
    <lineage>
        <taxon>unclassified sequences</taxon>
        <taxon>metagenomes</taxon>
        <taxon>ecological metagenomes</taxon>
    </lineage>
</organism>
<protein>
    <recommendedName>
        <fullName evidence="2">RNA ligase domain-containing protein</fullName>
    </recommendedName>
</protein>
<feature type="transmembrane region" description="Helical" evidence="1">
    <location>
        <begin position="148"/>
        <end position="166"/>
    </location>
</feature>
<keyword evidence="1" id="KW-1133">Transmembrane helix</keyword>
<evidence type="ECO:0000256" key="1">
    <source>
        <dbReference type="SAM" id="Phobius"/>
    </source>
</evidence>
<keyword evidence="1" id="KW-0472">Membrane</keyword>
<evidence type="ECO:0000313" key="3">
    <source>
        <dbReference type="EMBL" id="KKN67697.1"/>
    </source>
</evidence>
<keyword evidence="1" id="KW-0812">Transmembrane</keyword>
<dbReference type="SUPFAM" id="SSF56091">
    <property type="entry name" value="DNA ligase/mRNA capping enzyme, catalytic domain"/>
    <property type="match status" value="1"/>
</dbReference>
<dbReference type="Pfam" id="PF09414">
    <property type="entry name" value="RNA_ligase"/>
    <property type="match status" value="1"/>
</dbReference>
<reference evidence="3" key="1">
    <citation type="journal article" date="2015" name="Nature">
        <title>Complex archaea that bridge the gap between prokaryotes and eukaryotes.</title>
        <authorList>
            <person name="Spang A."/>
            <person name="Saw J.H."/>
            <person name="Jorgensen S.L."/>
            <person name="Zaremba-Niedzwiedzka K."/>
            <person name="Martijn J."/>
            <person name="Lind A.E."/>
            <person name="van Eijk R."/>
            <person name="Schleper C."/>
            <person name="Guy L."/>
            <person name="Ettema T.J."/>
        </authorList>
    </citation>
    <scope>NUCLEOTIDE SEQUENCE</scope>
</reference>
<dbReference type="EMBL" id="LAZR01000467">
    <property type="protein sequence ID" value="KKN67697.1"/>
    <property type="molecule type" value="Genomic_DNA"/>
</dbReference>
<dbReference type="InterPro" id="IPR021122">
    <property type="entry name" value="RNA_ligase_dom_REL/Rnl2"/>
</dbReference>
<evidence type="ECO:0000259" key="2">
    <source>
        <dbReference type="Pfam" id="PF09414"/>
    </source>
</evidence>
<gene>
    <name evidence="3" type="ORF">LCGC14_0458410</name>
</gene>